<dbReference type="STRING" id="149040.A0A194XCE0"/>
<evidence type="ECO:0000256" key="1">
    <source>
        <dbReference type="SAM" id="Phobius"/>
    </source>
</evidence>
<dbReference type="RefSeq" id="XP_018071772.1">
    <property type="nucleotide sequence ID" value="XM_018218393.1"/>
</dbReference>
<dbReference type="SUPFAM" id="SSF53649">
    <property type="entry name" value="Alkaline phosphatase-like"/>
    <property type="match status" value="1"/>
</dbReference>
<keyword evidence="1" id="KW-0812">Transmembrane</keyword>
<dbReference type="InterPro" id="IPR004245">
    <property type="entry name" value="DUF229"/>
</dbReference>
<dbReference type="EMBL" id="KQ947414">
    <property type="protein sequence ID" value="KUJ17417.1"/>
    <property type="molecule type" value="Genomic_DNA"/>
</dbReference>
<dbReference type="PANTHER" id="PTHR10974:SF1">
    <property type="entry name" value="FI08016P-RELATED"/>
    <property type="match status" value="1"/>
</dbReference>
<evidence type="ECO:0000313" key="2">
    <source>
        <dbReference type="EMBL" id="KUJ17417.1"/>
    </source>
</evidence>
<keyword evidence="1" id="KW-0472">Membrane</keyword>
<dbReference type="KEGG" id="psco:LY89DRAFT_718117"/>
<dbReference type="InParanoid" id="A0A194XCE0"/>
<dbReference type="Gene3D" id="3.40.720.10">
    <property type="entry name" value="Alkaline Phosphatase, subunit A"/>
    <property type="match status" value="1"/>
</dbReference>
<dbReference type="InterPro" id="IPR017850">
    <property type="entry name" value="Alkaline_phosphatase_core_sf"/>
</dbReference>
<protein>
    <submittedName>
        <fullName evidence="2">Uncharacterized protein</fullName>
    </submittedName>
</protein>
<gene>
    <name evidence="2" type="ORF">LY89DRAFT_718117</name>
</gene>
<dbReference type="GeneID" id="28828119"/>
<organism evidence="2 3">
    <name type="scientific">Mollisia scopiformis</name>
    <name type="common">Conifer needle endophyte fungus</name>
    <name type="synonym">Phialocephala scopiformis</name>
    <dbReference type="NCBI Taxonomy" id="149040"/>
    <lineage>
        <taxon>Eukaryota</taxon>
        <taxon>Fungi</taxon>
        <taxon>Dikarya</taxon>
        <taxon>Ascomycota</taxon>
        <taxon>Pezizomycotina</taxon>
        <taxon>Leotiomycetes</taxon>
        <taxon>Helotiales</taxon>
        <taxon>Mollisiaceae</taxon>
        <taxon>Mollisia</taxon>
    </lineage>
</organism>
<keyword evidence="1" id="KW-1133">Transmembrane helix</keyword>
<dbReference type="AlphaFoldDB" id="A0A194XCE0"/>
<name>A0A194XCE0_MOLSC</name>
<feature type="transmembrane region" description="Helical" evidence="1">
    <location>
        <begin position="89"/>
        <end position="106"/>
    </location>
</feature>
<proteinExistence type="predicted"/>
<dbReference type="Proteomes" id="UP000070700">
    <property type="component" value="Unassembled WGS sequence"/>
</dbReference>
<keyword evidence="3" id="KW-1185">Reference proteome</keyword>
<dbReference type="OrthoDB" id="5410197at2759"/>
<evidence type="ECO:0000313" key="3">
    <source>
        <dbReference type="Proteomes" id="UP000070700"/>
    </source>
</evidence>
<dbReference type="Pfam" id="PF02995">
    <property type="entry name" value="DUF229"/>
    <property type="match status" value="2"/>
</dbReference>
<accession>A0A194XCE0</accession>
<sequence>MWLSQFQPGPGFCISARIKRIGLQMLNLGAWYLYSHGNTLQNHGAYNLLIFGLMFFPSNLMFGLLYVWFELASSQERKTKSQKRFWKQFLGAVAIFGVLFFHLSNAKREQLKYGFFGDEIPCSAKERKSGSCDSCQWQETTPWFDLLPFRQNIFTGPMTCPADESFSARFEEDRLIVEGCENTQTEIKSYFNDSVIARNNGPIYSLLPRTETWGLAMKNDSLNRPYNGFQDTVLQAVELNTFPYFQETKISASIDDILVHCGTALPKLVYRIQPSFKNNTTSTPNNSSTEEDKRLNIIILFIDAMSRAHFHRRLPLTQHALELLTGSPSSTSTLYPLTRYHSIGINTTPNTRALWAGLPTSSLTTSFLPIWEQFQSHGYTSARVDPMCQDWTAYYDAGTFPSSSPSSSFISQKIAHEHIAFSCLPPHLPIGKDNAGNFAGPASIKARCFSDTHIGHHVLDWTESFISSYQSPSPRTPYFLNAAFMEAHEGSSEVLRTLDARLATFFSPTTSAVNWNSTAVVMVSDHGALMGLNNAFFENGRVEAKNPFAAFVLPDWFMGQEDREDRFRGAVGRLVTPFDVYETVRGIGGVRGGGERSGGGVDLLRDGVGDRSCGEAGIAEEFCRCR</sequence>
<feature type="transmembrane region" description="Helical" evidence="1">
    <location>
        <begin position="48"/>
        <end position="69"/>
    </location>
</feature>
<reference evidence="2 3" key="1">
    <citation type="submission" date="2015-10" db="EMBL/GenBank/DDBJ databases">
        <title>Full genome of DAOMC 229536 Phialocephala scopiformis, a fungal endophyte of spruce producing the potent anti-insectan compound rugulosin.</title>
        <authorList>
            <consortium name="DOE Joint Genome Institute"/>
            <person name="Walker A.K."/>
            <person name="Frasz S.L."/>
            <person name="Seifert K.A."/>
            <person name="Miller J.D."/>
            <person name="Mondo S.J."/>
            <person name="Labutti K."/>
            <person name="Lipzen A."/>
            <person name="Dockter R."/>
            <person name="Kennedy M."/>
            <person name="Grigoriev I.V."/>
            <person name="Spatafora J.W."/>
        </authorList>
    </citation>
    <scope>NUCLEOTIDE SEQUENCE [LARGE SCALE GENOMIC DNA]</scope>
    <source>
        <strain evidence="2 3">CBS 120377</strain>
    </source>
</reference>
<dbReference type="PANTHER" id="PTHR10974">
    <property type="entry name" value="FI08016P-RELATED"/>
    <property type="match status" value="1"/>
</dbReference>